<protein>
    <submittedName>
        <fullName evidence="1">Uncharacterized protein</fullName>
    </submittedName>
</protein>
<organism evidence="1">
    <name type="scientific">Anguilla anguilla</name>
    <name type="common">European freshwater eel</name>
    <name type="synonym">Muraena anguilla</name>
    <dbReference type="NCBI Taxonomy" id="7936"/>
    <lineage>
        <taxon>Eukaryota</taxon>
        <taxon>Metazoa</taxon>
        <taxon>Chordata</taxon>
        <taxon>Craniata</taxon>
        <taxon>Vertebrata</taxon>
        <taxon>Euteleostomi</taxon>
        <taxon>Actinopterygii</taxon>
        <taxon>Neopterygii</taxon>
        <taxon>Teleostei</taxon>
        <taxon>Anguilliformes</taxon>
        <taxon>Anguillidae</taxon>
        <taxon>Anguilla</taxon>
    </lineage>
</organism>
<reference evidence="1" key="2">
    <citation type="journal article" date="2015" name="Fish Shellfish Immunol.">
        <title>Early steps in the European eel (Anguilla anguilla)-Vibrio vulnificus interaction in the gills: Role of the RtxA13 toxin.</title>
        <authorList>
            <person name="Callol A."/>
            <person name="Pajuelo D."/>
            <person name="Ebbesson L."/>
            <person name="Teles M."/>
            <person name="MacKenzie S."/>
            <person name="Amaro C."/>
        </authorList>
    </citation>
    <scope>NUCLEOTIDE SEQUENCE</scope>
</reference>
<reference evidence="1" key="1">
    <citation type="submission" date="2014-11" db="EMBL/GenBank/DDBJ databases">
        <authorList>
            <person name="Amaro Gonzalez C."/>
        </authorList>
    </citation>
    <scope>NUCLEOTIDE SEQUENCE</scope>
</reference>
<evidence type="ECO:0000313" key="1">
    <source>
        <dbReference type="EMBL" id="JAI01827.1"/>
    </source>
</evidence>
<dbReference type="AlphaFoldDB" id="A0A0E9XHC8"/>
<sequence length="32" mass="3916">MYGYHFVYFVLMSLSYVKLNHQGQREKVRFSS</sequence>
<accession>A0A0E9XHC8</accession>
<dbReference type="EMBL" id="GBXM01006751">
    <property type="protein sequence ID" value="JAI01827.1"/>
    <property type="molecule type" value="Transcribed_RNA"/>
</dbReference>
<proteinExistence type="predicted"/>
<name>A0A0E9XHC8_ANGAN</name>